<protein>
    <submittedName>
        <fullName evidence="1">Uncharacterized protein</fullName>
    </submittedName>
</protein>
<evidence type="ECO:0000313" key="2">
    <source>
        <dbReference type="Proteomes" id="UP000000707"/>
    </source>
</evidence>
<organism evidence="2">
    <name type="scientific">Candida tenuis (strain ATCC 10573 / BCRC 21748 / CBS 615 / JCM 9827 / NBRC 10315 / NRRL Y-1498 / VKM Y-70)</name>
    <name type="common">Yeast</name>
    <name type="synonym">Yamadazyma tenuis</name>
    <dbReference type="NCBI Taxonomy" id="590646"/>
    <lineage>
        <taxon>Eukaryota</taxon>
        <taxon>Fungi</taxon>
        <taxon>Dikarya</taxon>
        <taxon>Ascomycota</taxon>
        <taxon>Saccharomycotina</taxon>
        <taxon>Pichiomycetes</taxon>
        <taxon>Debaryomycetaceae</taxon>
        <taxon>Yamadazyma</taxon>
    </lineage>
</organism>
<dbReference type="eggNOG" id="ENOG502RQE8">
    <property type="taxonomic scope" value="Eukaryota"/>
</dbReference>
<dbReference type="Proteomes" id="UP000000707">
    <property type="component" value="Unassembled WGS sequence"/>
</dbReference>
<dbReference type="OrthoDB" id="4023279at2759"/>
<dbReference type="KEGG" id="cten:18248052"/>
<sequence length="207" mass="24636">MSQYFLLQTENYDPLVSLVESLAARLSDNDEVIARLLKVTDSLRLPRTVGDVSTDSHPQDELRYHLDTKYKLSDIQAPDYDDVANVQIRQLLRDNYRLLKIKKQNDTVNEYIFKTLLQYQRFVTTELIPMLRLDFEHSVQQSHRDLRRVLHAKLQVDASLWAKYQEYLQFLQRLFDMFEELTQMLTQLDDERVLLVEAKLEAIRQLM</sequence>
<accession>G3B8G1</accession>
<gene>
    <name evidence="1" type="ORF">CANTEDRAFT_115848</name>
</gene>
<dbReference type="HOGENOM" id="CLU_084555_0_0_1"/>
<keyword evidence="2" id="KW-1185">Reference proteome</keyword>
<name>G3B8G1_CANTC</name>
<dbReference type="EMBL" id="GL996527">
    <property type="protein sequence ID" value="EGV62887.1"/>
    <property type="molecule type" value="Genomic_DNA"/>
</dbReference>
<dbReference type="EMBL" id="GL996527">
    <property type="protein sequence ID" value="EGV62888.1"/>
    <property type="molecule type" value="Genomic_DNA"/>
</dbReference>
<proteinExistence type="predicted"/>
<reference evidence="1 2" key="1">
    <citation type="journal article" date="2011" name="Proc. Natl. Acad. Sci. U.S.A.">
        <title>Comparative genomics of xylose-fermenting fungi for enhanced biofuel production.</title>
        <authorList>
            <person name="Wohlbach D.J."/>
            <person name="Kuo A."/>
            <person name="Sato T.K."/>
            <person name="Potts K.M."/>
            <person name="Salamov A.A."/>
            <person name="LaButti K.M."/>
            <person name="Sun H."/>
            <person name="Clum A."/>
            <person name="Pangilinan J.L."/>
            <person name="Lindquist E.A."/>
            <person name="Lucas S."/>
            <person name="Lapidus A."/>
            <person name="Jin M."/>
            <person name="Gunawan C."/>
            <person name="Balan V."/>
            <person name="Dale B.E."/>
            <person name="Jeffries T.W."/>
            <person name="Zinkel R."/>
            <person name="Barry K.W."/>
            <person name="Grigoriev I.V."/>
            <person name="Gasch A.P."/>
        </authorList>
    </citation>
    <scope>NUCLEOTIDE SEQUENCE [LARGE SCALE GENOMIC DNA]</scope>
    <source>
        <strain evidence="1">ATCC 10573</strain>
        <strain evidence="2">ATCC 10573 / BCRC 21748 / CBS 615 / JCM 9827 / NBRC 10315 / NRRL Y-1498 / VKM Y-70</strain>
    </source>
</reference>
<dbReference type="GeneID" id="18248052"/>
<dbReference type="AlphaFoldDB" id="G3B8G1"/>
<evidence type="ECO:0000313" key="1">
    <source>
        <dbReference type="EMBL" id="EGV62888.1"/>
    </source>
</evidence>
<dbReference type="RefSeq" id="XP_006689058.1">
    <property type="nucleotide sequence ID" value="XM_006688995.1"/>
</dbReference>